<name>A0A517MPF3_9BACT</name>
<dbReference type="OrthoDB" id="287438at2"/>
<gene>
    <name evidence="1" type="ORF">HG15A2_00210</name>
</gene>
<accession>A0A517MPF3</accession>
<evidence type="ECO:0000313" key="2">
    <source>
        <dbReference type="Proteomes" id="UP000319852"/>
    </source>
</evidence>
<sequence>MAEMFHVGTCPICQEGTLGLRSCGQCEAIAIVCDECDVAWSTPDLSAKPTVSRGADLPCPTCSAPLYAAGSRWATNEEIARRAWLQTAIDAGELKLSKGEAYAPEAN</sequence>
<proteinExistence type="predicted"/>
<dbReference type="Proteomes" id="UP000319852">
    <property type="component" value="Chromosome"/>
</dbReference>
<dbReference type="RefSeq" id="WP_145056635.1">
    <property type="nucleotide sequence ID" value="NZ_CP036263.1"/>
</dbReference>
<dbReference type="KEGG" id="amob:HG15A2_00210"/>
<protein>
    <submittedName>
        <fullName evidence="1">Uncharacterized protein</fullName>
    </submittedName>
</protein>
<organism evidence="1 2">
    <name type="scientific">Adhaeretor mobilis</name>
    <dbReference type="NCBI Taxonomy" id="1930276"/>
    <lineage>
        <taxon>Bacteria</taxon>
        <taxon>Pseudomonadati</taxon>
        <taxon>Planctomycetota</taxon>
        <taxon>Planctomycetia</taxon>
        <taxon>Pirellulales</taxon>
        <taxon>Lacipirellulaceae</taxon>
        <taxon>Adhaeretor</taxon>
    </lineage>
</organism>
<evidence type="ECO:0000313" key="1">
    <source>
        <dbReference type="EMBL" id="QDS96763.1"/>
    </source>
</evidence>
<dbReference type="EMBL" id="CP036263">
    <property type="protein sequence ID" value="QDS96763.1"/>
    <property type="molecule type" value="Genomic_DNA"/>
</dbReference>
<dbReference type="AlphaFoldDB" id="A0A517MPF3"/>
<reference evidence="1 2" key="1">
    <citation type="submission" date="2019-02" db="EMBL/GenBank/DDBJ databases">
        <title>Deep-cultivation of Planctomycetes and their phenomic and genomic characterization uncovers novel biology.</title>
        <authorList>
            <person name="Wiegand S."/>
            <person name="Jogler M."/>
            <person name="Boedeker C."/>
            <person name="Pinto D."/>
            <person name="Vollmers J."/>
            <person name="Rivas-Marin E."/>
            <person name="Kohn T."/>
            <person name="Peeters S.H."/>
            <person name="Heuer A."/>
            <person name="Rast P."/>
            <person name="Oberbeckmann S."/>
            <person name="Bunk B."/>
            <person name="Jeske O."/>
            <person name="Meyerdierks A."/>
            <person name="Storesund J.E."/>
            <person name="Kallscheuer N."/>
            <person name="Luecker S."/>
            <person name="Lage O.M."/>
            <person name="Pohl T."/>
            <person name="Merkel B.J."/>
            <person name="Hornburger P."/>
            <person name="Mueller R.-W."/>
            <person name="Bruemmer F."/>
            <person name="Labrenz M."/>
            <person name="Spormann A.M."/>
            <person name="Op den Camp H."/>
            <person name="Overmann J."/>
            <person name="Amann R."/>
            <person name="Jetten M.S.M."/>
            <person name="Mascher T."/>
            <person name="Medema M.H."/>
            <person name="Devos D.P."/>
            <person name="Kaster A.-K."/>
            <person name="Ovreas L."/>
            <person name="Rohde M."/>
            <person name="Galperin M.Y."/>
            <person name="Jogler C."/>
        </authorList>
    </citation>
    <scope>NUCLEOTIDE SEQUENCE [LARGE SCALE GENOMIC DNA]</scope>
    <source>
        <strain evidence="1 2">HG15A2</strain>
    </source>
</reference>
<keyword evidence="2" id="KW-1185">Reference proteome</keyword>